<dbReference type="AlphaFoldDB" id="A0A162RXU7"/>
<dbReference type="EMBL" id="LRGB01000093">
    <property type="protein sequence ID" value="KZS20871.1"/>
    <property type="molecule type" value="Genomic_DNA"/>
</dbReference>
<proteinExistence type="predicted"/>
<reference evidence="1 2" key="1">
    <citation type="submission" date="2016-03" db="EMBL/GenBank/DDBJ databases">
        <title>EvidentialGene: Evidence-directed Construction of Genes on Genomes.</title>
        <authorList>
            <person name="Gilbert D.G."/>
            <person name="Choi J.-H."/>
            <person name="Mockaitis K."/>
            <person name="Colbourne J."/>
            <person name="Pfrender M."/>
        </authorList>
    </citation>
    <scope>NUCLEOTIDE SEQUENCE [LARGE SCALE GENOMIC DNA]</scope>
    <source>
        <strain evidence="1 2">Xinb3</strain>
        <tissue evidence="1">Complete organism</tissue>
    </source>
</reference>
<accession>A0A162RXU7</accession>
<evidence type="ECO:0000313" key="2">
    <source>
        <dbReference type="Proteomes" id="UP000076858"/>
    </source>
</evidence>
<organism evidence="1 2">
    <name type="scientific">Daphnia magna</name>
    <dbReference type="NCBI Taxonomy" id="35525"/>
    <lineage>
        <taxon>Eukaryota</taxon>
        <taxon>Metazoa</taxon>
        <taxon>Ecdysozoa</taxon>
        <taxon>Arthropoda</taxon>
        <taxon>Crustacea</taxon>
        <taxon>Branchiopoda</taxon>
        <taxon>Diplostraca</taxon>
        <taxon>Cladocera</taxon>
        <taxon>Anomopoda</taxon>
        <taxon>Daphniidae</taxon>
        <taxon>Daphnia</taxon>
    </lineage>
</organism>
<dbReference type="Proteomes" id="UP000076858">
    <property type="component" value="Unassembled WGS sequence"/>
</dbReference>
<comment type="caution">
    <text evidence="1">The sequence shown here is derived from an EMBL/GenBank/DDBJ whole genome shotgun (WGS) entry which is preliminary data.</text>
</comment>
<name>A0A162RXU7_9CRUS</name>
<evidence type="ECO:0000313" key="1">
    <source>
        <dbReference type="EMBL" id="KZS20871.1"/>
    </source>
</evidence>
<keyword evidence="2" id="KW-1185">Reference proteome</keyword>
<gene>
    <name evidence="1" type="ORF">APZ42_012328</name>
</gene>
<sequence>MLPSIERMRNSKLPKLAGAIKQLALELLKTCTSFNIITDIWSSKKMMGYIEFQCQAVMQDSNSSADAQAYLQNPCK</sequence>
<protein>
    <submittedName>
        <fullName evidence="1">Uncharacterized protein</fullName>
    </submittedName>
</protein>